<dbReference type="SMART" id="SM00028">
    <property type="entry name" value="TPR"/>
    <property type="match status" value="3"/>
</dbReference>
<evidence type="ECO:0000313" key="4">
    <source>
        <dbReference type="Proteomes" id="UP000886748"/>
    </source>
</evidence>
<name>A0A9D1SR57_9CLOT</name>
<organism evidence="3 4">
    <name type="scientific">Candidatus Limenecus avicola</name>
    <dbReference type="NCBI Taxonomy" id="2840847"/>
    <lineage>
        <taxon>Bacteria</taxon>
        <taxon>Bacillati</taxon>
        <taxon>Bacillota</taxon>
        <taxon>Clostridia</taxon>
        <taxon>Eubacteriales</taxon>
        <taxon>Clostridiaceae</taxon>
        <taxon>Clostridiaceae incertae sedis</taxon>
        <taxon>Candidatus Limenecus</taxon>
    </lineage>
</organism>
<dbReference type="SUPFAM" id="SSF48452">
    <property type="entry name" value="TPR-like"/>
    <property type="match status" value="1"/>
</dbReference>
<dbReference type="InterPro" id="IPR011990">
    <property type="entry name" value="TPR-like_helical_dom_sf"/>
</dbReference>
<dbReference type="InterPro" id="IPR019734">
    <property type="entry name" value="TPR_rpt"/>
</dbReference>
<accession>A0A9D1SR57</accession>
<keyword evidence="2" id="KW-0732">Signal</keyword>
<dbReference type="Pfam" id="PF13181">
    <property type="entry name" value="TPR_8"/>
    <property type="match status" value="2"/>
</dbReference>
<dbReference type="PROSITE" id="PS50005">
    <property type="entry name" value="TPR"/>
    <property type="match status" value="2"/>
</dbReference>
<reference evidence="3" key="1">
    <citation type="submission" date="2020-10" db="EMBL/GenBank/DDBJ databases">
        <authorList>
            <person name="Gilroy R."/>
        </authorList>
    </citation>
    <scope>NUCLEOTIDE SEQUENCE</scope>
    <source>
        <strain evidence="3">CHK154-7741</strain>
    </source>
</reference>
<dbReference type="Gene3D" id="1.25.40.10">
    <property type="entry name" value="Tetratricopeptide repeat domain"/>
    <property type="match status" value="1"/>
</dbReference>
<gene>
    <name evidence="3" type="ORF">IAD26_01385</name>
</gene>
<dbReference type="Proteomes" id="UP000886748">
    <property type="component" value="Unassembled WGS sequence"/>
</dbReference>
<reference evidence="3" key="2">
    <citation type="journal article" date="2021" name="PeerJ">
        <title>Extensive microbial diversity within the chicken gut microbiome revealed by metagenomics and culture.</title>
        <authorList>
            <person name="Gilroy R."/>
            <person name="Ravi A."/>
            <person name="Getino M."/>
            <person name="Pursley I."/>
            <person name="Horton D.L."/>
            <person name="Alikhan N.F."/>
            <person name="Baker D."/>
            <person name="Gharbi K."/>
            <person name="Hall N."/>
            <person name="Watson M."/>
            <person name="Adriaenssens E.M."/>
            <person name="Foster-Nyarko E."/>
            <person name="Jarju S."/>
            <person name="Secka A."/>
            <person name="Antonio M."/>
            <person name="Oren A."/>
            <person name="Chaudhuri R.R."/>
            <person name="La Ragione R."/>
            <person name="Hildebrand F."/>
            <person name="Pallen M.J."/>
        </authorList>
    </citation>
    <scope>NUCLEOTIDE SEQUENCE</scope>
    <source>
        <strain evidence="3">CHK154-7741</strain>
    </source>
</reference>
<evidence type="ECO:0000256" key="2">
    <source>
        <dbReference type="SAM" id="SignalP"/>
    </source>
</evidence>
<sequence length="336" mass="39173">MQLKQITKFLTCSLLTVIVLLQSGCAALNFRHEYDKGMRFYNEKKYNEAIISFNNALNYKPDSYSTLCLLGTSYAYNKDTKMAEKTFQDAIRLFPDQWNAYVFLADIKRSQRDYQVAMDYYETAVTLESMGGKEKLYYKKLLKEIKDEQAAYALKDPIAQQQSKEKFKTEIVNAYTGTKATNDITPEKQTGEVMLLLDSKKWEKAVEQKDDKSIVIEYGIKGEDVKNFKWTQLVTVQYFVITDNFKTTLDEYYKTHIGAIEAIAKNSEKPFEKKIIYQNKNEILYEWKFDNAKETEIARVVYTPKGIYHIHFAKKGAFTNEEKAKYIDLLKTAQLK</sequence>
<feature type="chain" id="PRO_5038920167" evidence="2">
    <location>
        <begin position="27"/>
        <end position="336"/>
    </location>
</feature>
<evidence type="ECO:0000313" key="3">
    <source>
        <dbReference type="EMBL" id="HIU91766.1"/>
    </source>
</evidence>
<dbReference type="EMBL" id="DVOD01000013">
    <property type="protein sequence ID" value="HIU91766.1"/>
    <property type="molecule type" value="Genomic_DNA"/>
</dbReference>
<evidence type="ECO:0000256" key="1">
    <source>
        <dbReference type="PROSITE-ProRule" id="PRU00339"/>
    </source>
</evidence>
<proteinExistence type="predicted"/>
<feature type="repeat" description="TPR" evidence="1">
    <location>
        <begin position="30"/>
        <end position="63"/>
    </location>
</feature>
<keyword evidence="1" id="KW-0802">TPR repeat</keyword>
<protein>
    <submittedName>
        <fullName evidence="3">Tetratricopeptide repeat protein</fullName>
    </submittedName>
</protein>
<dbReference type="AlphaFoldDB" id="A0A9D1SR57"/>
<feature type="repeat" description="TPR" evidence="1">
    <location>
        <begin position="64"/>
        <end position="97"/>
    </location>
</feature>
<comment type="caution">
    <text evidence="3">The sequence shown here is derived from an EMBL/GenBank/DDBJ whole genome shotgun (WGS) entry which is preliminary data.</text>
</comment>
<feature type="signal peptide" evidence="2">
    <location>
        <begin position="1"/>
        <end position="26"/>
    </location>
</feature>